<dbReference type="AlphaFoldDB" id="A0A7U3ZHM3"/>
<dbReference type="KEGG" id="rsi:Runsl_0953"/>
<feature type="domain" description="Galactosyltransferase C-terminal" evidence="2">
    <location>
        <begin position="155"/>
        <end position="219"/>
    </location>
</feature>
<proteinExistence type="predicted"/>
<sequence length="276" mass="32208">MASKIDLTDITFLIPLRIDSLERLENIIVCTSFLLKYFKTNIVICEADNENTGLLRKALSPEIRTFFVKDSNPSFHRTYYINELVRISTTPFVAIWDTDVLVEPEQIAVSVDSLRKNIYDFIYPYDGRFIDTGVVYRRLFIDRLDINVLKSNTLDMEAPYTHNACGGGFIARREAYVQAGMENENFTSWGPEDGERLKRWRTLEMRIGWVKGEMFHLYHSRGINSRFKSDKEKKRLIIEADRIGDMSKKELEEEVLKWNNKIMLRKSAFCSKIGMS</sequence>
<name>A0A7U3ZHM3_RUNSL</name>
<dbReference type="EMBL" id="CP002859">
    <property type="protein sequence ID" value="AEI47387.1"/>
    <property type="molecule type" value="Genomic_DNA"/>
</dbReference>
<reference evidence="3 4" key="2">
    <citation type="journal article" date="2012" name="Stand. Genomic Sci.">
        <title>Complete genome sequence of the aquatic bacterium Runella slithyformis type strain (LSU 4(T)).</title>
        <authorList>
            <person name="Copeland A."/>
            <person name="Zhang X."/>
            <person name="Misra M."/>
            <person name="Lapidus A."/>
            <person name="Nolan M."/>
            <person name="Lucas S."/>
            <person name="Deshpande S."/>
            <person name="Cheng J.F."/>
            <person name="Tapia R."/>
            <person name="Goodwin L.A."/>
            <person name="Pitluck S."/>
            <person name="Liolios K."/>
            <person name="Pagani I."/>
            <person name="Ivanova N."/>
            <person name="Mikhailova N."/>
            <person name="Pati A."/>
            <person name="Chen A."/>
            <person name="Palaniappan K."/>
            <person name="Land M."/>
            <person name="Hauser L."/>
            <person name="Pan C."/>
            <person name="Jeffries C.D."/>
            <person name="Detter J.C."/>
            <person name="Brambilla E.M."/>
            <person name="Rohde M."/>
            <person name="Djao O.D."/>
            <person name="Goker M."/>
            <person name="Sikorski J."/>
            <person name="Tindall B.J."/>
            <person name="Woyke T."/>
            <person name="Bristow J."/>
            <person name="Eisen J.A."/>
            <person name="Markowitz V."/>
            <person name="Hugenholtz P."/>
            <person name="Kyrpides N.C."/>
            <person name="Klenk H.P."/>
            <person name="Mavromatis K."/>
        </authorList>
    </citation>
    <scope>NUCLEOTIDE SEQUENCE [LARGE SCALE GENOMIC DNA]</scope>
    <source>
        <strain evidence="4">ATCC 29530 / DSM 19594 / LMG 11500 / NCIMB 11436 / LSU 4</strain>
    </source>
</reference>
<accession>A0A7U3ZHM3</accession>
<evidence type="ECO:0000259" key="2">
    <source>
        <dbReference type="Pfam" id="PF02709"/>
    </source>
</evidence>
<evidence type="ECO:0000313" key="3">
    <source>
        <dbReference type="EMBL" id="AEI47387.1"/>
    </source>
</evidence>
<dbReference type="Gene3D" id="3.90.550.10">
    <property type="entry name" value="Spore Coat Polysaccharide Biosynthesis Protein SpsA, Chain A"/>
    <property type="match status" value="1"/>
</dbReference>
<keyword evidence="4" id="KW-1185">Reference proteome</keyword>
<protein>
    <recommendedName>
        <fullName evidence="2">Galactosyltransferase C-terminal domain-containing protein</fullName>
    </recommendedName>
</protein>
<dbReference type="InterPro" id="IPR027791">
    <property type="entry name" value="Galactosyl_T_C"/>
</dbReference>
<dbReference type="GO" id="GO:0016740">
    <property type="term" value="F:transferase activity"/>
    <property type="evidence" value="ECO:0007669"/>
    <property type="project" value="UniProtKB-KW"/>
</dbReference>
<organism evidence="3 4">
    <name type="scientific">Runella slithyformis (strain ATCC 29530 / DSM 19594 / LMG 11500 / NCIMB 11436 / LSU 4)</name>
    <dbReference type="NCBI Taxonomy" id="761193"/>
    <lineage>
        <taxon>Bacteria</taxon>
        <taxon>Pseudomonadati</taxon>
        <taxon>Bacteroidota</taxon>
        <taxon>Cytophagia</taxon>
        <taxon>Cytophagales</taxon>
        <taxon>Spirosomataceae</taxon>
        <taxon>Runella</taxon>
    </lineage>
</organism>
<gene>
    <name evidence="3" type="ordered locus">Runsl_0953</name>
</gene>
<dbReference type="Proteomes" id="UP000000493">
    <property type="component" value="Chromosome"/>
</dbReference>
<dbReference type="Pfam" id="PF02709">
    <property type="entry name" value="Glyco_transf_7C"/>
    <property type="match status" value="1"/>
</dbReference>
<evidence type="ECO:0000256" key="1">
    <source>
        <dbReference type="ARBA" id="ARBA00022679"/>
    </source>
</evidence>
<evidence type="ECO:0000313" key="4">
    <source>
        <dbReference type="Proteomes" id="UP000000493"/>
    </source>
</evidence>
<reference evidence="4" key="1">
    <citation type="submission" date="2011-06" db="EMBL/GenBank/DDBJ databases">
        <title>The complete genome of chromosome of Runella slithyformis DSM 19594.</title>
        <authorList>
            <consortium name="US DOE Joint Genome Institute (JGI-PGF)"/>
            <person name="Lucas S."/>
            <person name="Han J."/>
            <person name="Lapidus A."/>
            <person name="Bruce D."/>
            <person name="Goodwin L."/>
            <person name="Pitluck S."/>
            <person name="Peters L."/>
            <person name="Kyrpides N."/>
            <person name="Mavromatis K."/>
            <person name="Ivanova N."/>
            <person name="Ovchinnikova G."/>
            <person name="Zhang X."/>
            <person name="Misra M."/>
            <person name="Detter J.C."/>
            <person name="Tapia R."/>
            <person name="Han C."/>
            <person name="Land M."/>
            <person name="Hauser L."/>
            <person name="Markowitz V."/>
            <person name="Cheng J.-F."/>
            <person name="Hugenholtz P."/>
            <person name="Woyke T."/>
            <person name="Wu D."/>
            <person name="Tindall B."/>
            <person name="Faehrich R."/>
            <person name="Brambilla E."/>
            <person name="Klenk H.-P."/>
            <person name="Eisen J.A."/>
        </authorList>
    </citation>
    <scope>NUCLEOTIDE SEQUENCE [LARGE SCALE GENOMIC DNA]</scope>
    <source>
        <strain evidence="4">ATCC 29530 / DSM 19594 / LMG 11500 / NCIMB 11436 / LSU 4</strain>
    </source>
</reference>
<dbReference type="InterPro" id="IPR029044">
    <property type="entry name" value="Nucleotide-diphossugar_trans"/>
</dbReference>
<dbReference type="RefSeq" id="WP_013926706.1">
    <property type="nucleotide sequence ID" value="NC_015703.1"/>
</dbReference>
<dbReference type="SUPFAM" id="SSF53448">
    <property type="entry name" value="Nucleotide-diphospho-sugar transferases"/>
    <property type="match status" value="1"/>
</dbReference>
<keyword evidence="1" id="KW-0808">Transferase</keyword>